<proteinExistence type="predicted"/>
<dbReference type="InterPro" id="IPR002033">
    <property type="entry name" value="TatC"/>
</dbReference>
<evidence type="ECO:0000256" key="2">
    <source>
        <dbReference type="ARBA" id="ARBA00022692"/>
    </source>
</evidence>
<feature type="transmembrane region" description="Helical" evidence="5">
    <location>
        <begin position="219"/>
        <end position="240"/>
    </location>
</feature>
<gene>
    <name evidence="6" type="primary">ymf16</name>
</gene>
<feature type="transmembrane region" description="Helical" evidence="5">
    <location>
        <begin position="12"/>
        <end position="33"/>
    </location>
</feature>
<evidence type="ECO:0000256" key="3">
    <source>
        <dbReference type="ARBA" id="ARBA00022989"/>
    </source>
</evidence>
<sequence length="244" mass="29380">MQIPLRCYLIEFKFRFVYFLLSFFLSLLVVINYHEAVFFFETYTFLFINEGAFIATHIAELFSTSMYISFNLVLCINYPFAYYHCSRFFNSSWYKSQVWFFRNMQLLTFITFLASLLLCYFLILPYTYAFLDTWTVTIVYAFKVQLEARIATYVCWTLQTMCLLSNIVYLFFTRLICFYLVDNMINLHLFFRKNKKYTFFFVCLSASVCLPQESFIQITFIICIVVLFELFFLVTCLFFAKNNV</sequence>
<name>A0A286PT83_PYRYE</name>
<feature type="transmembrane region" description="Helical" evidence="5">
    <location>
        <begin position="150"/>
        <end position="176"/>
    </location>
</feature>
<keyword evidence="2 5" id="KW-0812">Transmembrane</keyword>
<organism evidence="6">
    <name type="scientific">Pyropia yezoensis</name>
    <name type="common">Susabi-nori</name>
    <name type="synonym">Porphyra yezoensis</name>
    <dbReference type="NCBI Taxonomy" id="2788"/>
    <lineage>
        <taxon>Eukaryota</taxon>
        <taxon>Rhodophyta</taxon>
        <taxon>Bangiophyceae</taxon>
        <taxon>Bangiales</taxon>
        <taxon>Bangiaceae</taxon>
        <taxon>Pyropia</taxon>
    </lineage>
</organism>
<comment type="subcellular location">
    <subcellularLocation>
        <location evidence="1">Membrane</location>
        <topology evidence="1">Multi-pass membrane protein</topology>
    </subcellularLocation>
</comment>
<dbReference type="AlphaFoldDB" id="A0A286PT83"/>
<evidence type="ECO:0000256" key="5">
    <source>
        <dbReference type="SAM" id="Phobius"/>
    </source>
</evidence>
<accession>A0A286PT83</accession>
<evidence type="ECO:0000256" key="1">
    <source>
        <dbReference type="ARBA" id="ARBA00004141"/>
    </source>
</evidence>
<evidence type="ECO:0000256" key="4">
    <source>
        <dbReference type="ARBA" id="ARBA00023136"/>
    </source>
</evidence>
<keyword evidence="3 5" id="KW-1133">Transmembrane helix</keyword>
<keyword evidence="4 5" id="KW-0472">Membrane</keyword>
<protein>
    <submittedName>
        <fullName evidence="6">SecY-independent transporter protein</fullName>
    </submittedName>
</protein>
<evidence type="ECO:0000313" key="6">
    <source>
        <dbReference type="EMBL" id="AGZ17885.1"/>
    </source>
</evidence>
<keyword evidence="6" id="KW-0496">Mitochondrion</keyword>
<dbReference type="GO" id="GO:0016020">
    <property type="term" value="C:membrane"/>
    <property type="evidence" value="ECO:0007669"/>
    <property type="project" value="UniProtKB-SubCell"/>
</dbReference>
<dbReference type="Pfam" id="PF00902">
    <property type="entry name" value="TatC"/>
    <property type="match status" value="1"/>
</dbReference>
<dbReference type="EMBL" id="KF561997">
    <property type="protein sequence ID" value="AGZ17885.1"/>
    <property type="molecule type" value="Genomic_DNA"/>
</dbReference>
<feature type="transmembrane region" description="Helical" evidence="5">
    <location>
        <begin position="197"/>
        <end position="213"/>
    </location>
</feature>
<feature type="transmembrane region" description="Helical" evidence="5">
    <location>
        <begin position="106"/>
        <end position="130"/>
    </location>
</feature>
<reference evidence="6" key="1">
    <citation type="submission" date="2013-08" db="EMBL/GenBank/DDBJ databases">
        <title>Complete mitochondrial genome sequence of Pyropia yezoensis (Bangiales, Rhodophyta) from Korea.</title>
        <authorList>
            <person name="Lee S.-R."/>
            <person name="Hwang M.S."/>
        </authorList>
    </citation>
    <scope>NUCLEOTIDE SEQUENCE</scope>
</reference>
<geneLocation type="mitochondrion" evidence="6"/>